<evidence type="ECO:0000313" key="6">
    <source>
        <dbReference type="Proteomes" id="UP000593737"/>
    </source>
</evidence>
<name>A0A7S8J0D6_9BACT</name>
<organism evidence="5 6">
    <name type="scientific">Candidatus Nitrospira kreftii</name>
    <dbReference type="NCBI Taxonomy" id="2652173"/>
    <lineage>
        <taxon>Bacteria</taxon>
        <taxon>Pseudomonadati</taxon>
        <taxon>Nitrospirota</taxon>
        <taxon>Nitrospiria</taxon>
        <taxon>Nitrospirales</taxon>
        <taxon>Nitrospiraceae</taxon>
        <taxon>Nitrospira</taxon>
    </lineage>
</organism>
<dbReference type="KEGG" id="nkf:Nkreftii_003010"/>
<dbReference type="CDD" id="cd14750">
    <property type="entry name" value="PBP2_TMBP"/>
    <property type="match status" value="1"/>
</dbReference>
<dbReference type="InterPro" id="IPR006059">
    <property type="entry name" value="SBP"/>
</dbReference>
<dbReference type="AlphaFoldDB" id="A0A7S8J0D6"/>
<evidence type="ECO:0000256" key="2">
    <source>
        <dbReference type="ARBA" id="ARBA00008520"/>
    </source>
</evidence>
<comment type="subcellular location">
    <subcellularLocation>
        <location evidence="1">Periplasm</location>
    </subcellularLocation>
</comment>
<dbReference type="EMBL" id="CP047423">
    <property type="protein sequence ID" value="QPD05236.1"/>
    <property type="molecule type" value="Genomic_DNA"/>
</dbReference>
<evidence type="ECO:0000256" key="1">
    <source>
        <dbReference type="ARBA" id="ARBA00004418"/>
    </source>
</evidence>
<proteinExistence type="inferred from homology"/>
<dbReference type="Gene3D" id="3.40.190.10">
    <property type="entry name" value="Periplasmic binding protein-like II"/>
    <property type="match status" value="2"/>
</dbReference>
<dbReference type="SUPFAM" id="SSF53850">
    <property type="entry name" value="Periplasmic binding protein-like II"/>
    <property type="match status" value="1"/>
</dbReference>
<comment type="similarity">
    <text evidence="2">Belongs to the bacterial solute-binding protein 1 family.</text>
</comment>
<evidence type="ECO:0000313" key="5">
    <source>
        <dbReference type="EMBL" id="QPD05236.1"/>
    </source>
</evidence>
<dbReference type="Proteomes" id="UP000593737">
    <property type="component" value="Chromosome"/>
</dbReference>
<evidence type="ECO:0000256" key="3">
    <source>
        <dbReference type="ARBA" id="ARBA00022448"/>
    </source>
</evidence>
<keyword evidence="3" id="KW-0813">Transport</keyword>
<dbReference type="InterPro" id="IPR050490">
    <property type="entry name" value="Bact_solute-bd_prot1"/>
</dbReference>
<dbReference type="GO" id="GO:0042597">
    <property type="term" value="C:periplasmic space"/>
    <property type="evidence" value="ECO:0007669"/>
    <property type="project" value="UniProtKB-SubCell"/>
</dbReference>
<protein>
    <submittedName>
        <fullName evidence="5">Putative ABC-type sugar transport system, periplasmic binding component</fullName>
    </submittedName>
</protein>
<dbReference type="PANTHER" id="PTHR43649">
    <property type="entry name" value="ARABINOSE-BINDING PROTEIN-RELATED"/>
    <property type="match status" value="1"/>
</dbReference>
<accession>A0A7S8J0D6</accession>
<reference evidence="5 6" key="1">
    <citation type="journal article" date="2020" name="ISME J.">
        <title>Enrichment and physiological characterization of a novel comammox Nitrospira indicates ammonium inhibition of complete nitrification.</title>
        <authorList>
            <person name="Sakoula D."/>
            <person name="Koch H."/>
            <person name="Frank J."/>
            <person name="Jetten M.S.M."/>
            <person name="van Kessel M.A.H.J."/>
            <person name="Lucker S."/>
        </authorList>
    </citation>
    <scope>NUCLEOTIDE SEQUENCE [LARGE SCALE GENOMIC DNA]</scope>
    <source>
        <strain evidence="5">Comreactor17</strain>
    </source>
</reference>
<sequence length="425" mass="47577">MIGAFLLLWVATMLGCTQTGEGTDRVPTVLVFKHGKLSGEGRVLSDLLRDFEQRHPGILVREELLPSDSDRQHQYYAMNLDGGKAPFDLLAIDTIWAQEFAKAGWIAPLDEVLTPAEQGEFFPGPIEAATFQGRLYAVPWYVDAGVLYYRRDLLDRHGLEPPRTWLELAHMAKLVLKAERDSALAGFVWQGKQYEGLMCVALEVLRSNGTDLWVGDRDRAEYGLRFLREMIATHGITPLSTSMADEESTRWMFGEGHALFMRNWPYAWSLLQQEGSPVRGKIGIVPLPAFPGFSSAPVLGGWMLAVPSSSTHQEVVRDLISFLTSPNTQRKIAMELGYNPVRQALYTDESLLKVRPLLKNLYPILLDAKPRPVTPYYLLVSQAVQPEVSAVVVGRRSPAEALDVIRRRVDQIMGEQTSPARMGRS</sequence>
<evidence type="ECO:0000256" key="4">
    <source>
        <dbReference type="ARBA" id="ARBA00022729"/>
    </source>
</evidence>
<dbReference type="PANTHER" id="PTHR43649:SF34">
    <property type="entry name" value="ABC TRANSPORTER PERIPLASMIC-BINDING PROTEIN YCJN-RELATED"/>
    <property type="match status" value="1"/>
</dbReference>
<gene>
    <name evidence="5" type="ORF">Nkreftii_003010</name>
</gene>
<dbReference type="Pfam" id="PF01547">
    <property type="entry name" value="SBP_bac_1"/>
    <property type="match status" value="1"/>
</dbReference>
<keyword evidence="4" id="KW-0732">Signal</keyword>
<keyword evidence="5" id="KW-0762">Sugar transport</keyword>